<dbReference type="Gene3D" id="3.50.50.60">
    <property type="entry name" value="FAD/NAD(P)-binding domain"/>
    <property type="match status" value="1"/>
</dbReference>
<dbReference type="InterPro" id="IPR036188">
    <property type="entry name" value="FAD/NAD-bd_sf"/>
</dbReference>
<protein>
    <recommendedName>
        <fullName evidence="4">FAD-dependent oxidoreductase</fullName>
    </recommendedName>
</protein>
<organism evidence="2 3">
    <name type="scientific">Fusarium globosum</name>
    <dbReference type="NCBI Taxonomy" id="78864"/>
    <lineage>
        <taxon>Eukaryota</taxon>
        <taxon>Fungi</taxon>
        <taxon>Dikarya</taxon>
        <taxon>Ascomycota</taxon>
        <taxon>Pezizomycotina</taxon>
        <taxon>Sordariomycetes</taxon>
        <taxon>Hypocreomycetidae</taxon>
        <taxon>Hypocreales</taxon>
        <taxon>Nectriaceae</taxon>
        <taxon>Fusarium</taxon>
        <taxon>Fusarium fujikuroi species complex</taxon>
    </lineage>
</organism>
<dbReference type="Pfam" id="PF12831">
    <property type="entry name" value="FAD_oxidored"/>
    <property type="match status" value="1"/>
</dbReference>
<evidence type="ECO:0000313" key="2">
    <source>
        <dbReference type="EMBL" id="KAF5706754.1"/>
    </source>
</evidence>
<evidence type="ECO:0000256" key="1">
    <source>
        <dbReference type="SAM" id="MobiDB-lite"/>
    </source>
</evidence>
<dbReference type="GO" id="GO:0008734">
    <property type="term" value="F:L-aspartate oxidase activity"/>
    <property type="evidence" value="ECO:0007669"/>
    <property type="project" value="InterPro"/>
</dbReference>
<feature type="region of interest" description="Disordered" evidence="1">
    <location>
        <begin position="213"/>
        <end position="233"/>
    </location>
</feature>
<dbReference type="SUPFAM" id="SSF51905">
    <property type="entry name" value="FAD/NAD(P)-binding domain"/>
    <property type="match status" value="1"/>
</dbReference>
<dbReference type="EMBL" id="JAAQPF010000314">
    <property type="protein sequence ID" value="KAF5706754.1"/>
    <property type="molecule type" value="Genomic_DNA"/>
</dbReference>
<name>A0A8H6D7R7_9HYPO</name>
<dbReference type="AlphaFoldDB" id="A0A8H6D7R7"/>
<dbReference type="Proteomes" id="UP000532311">
    <property type="component" value="Unassembled WGS sequence"/>
</dbReference>
<gene>
    <name evidence="2" type="ORF">FGLOB1_7318</name>
</gene>
<dbReference type="PANTHER" id="PTHR42716">
    <property type="entry name" value="L-ASPARTATE OXIDASE"/>
    <property type="match status" value="1"/>
</dbReference>
<evidence type="ECO:0008006" key="4">
    <source>
        <dbReference type="Google" id="ProtNLM"/>
    </source>
</evidence>
<proteinExistence type="predicted"/>
<dbReference type="PANTHER" id="PTHR42716:SF1">
    <property type="entry name" value="SLL0471 PROTEIN"/>
    <property type="match status" value="1"/>
</dbReference>
<accession>A0A8H6D7R7</accession>
<sequence>MGELSEPPNGHVKSSISWQTAHLKTRPKRFSTDILIAGGGLGGVAAALGALRRGRHVFLTEEYDWLGGQLTSQAVPPDEHTWVEQFGVTRSYRALRDGIRQYYRDHYPLTEEARRRAQLNPGAGHVSKLCHEPRVAVAVIEAMLMPFIGSGLLTVRKRVKTLSCDMAGQVVRSVEFRKLDGGGTFIVEAKYVVDATELGDLLPITKTPYVTGFESRKDTGEPSAPEEAQPQNSQAVSICFAVDHIEGEDHTIPKPERYDHWRSCHPDFWGAPLLGLKAPHPRTLEIVEREFTPNPNDDTASVISDQRKSGGDMNLWTFRRILAKDNFIPGAYRSDICLVNWPMIDYFEKPIIDISEDELQKRLAEAASLSYSMLYYLQTDCPRADGKGTGYPGLRLRGDITGTEHGLAMAPYIRESRRIKAVTTIVEQDLSLDVRGSKGAVHYPDSVGVGMYRIDLHPSTGGDNYIDVACCPFEIPLGALIPVERPNLLAASKNIGTTHITNGCYRLHPVEWNIGEAAGLLAAYCLDKELSPHEVQGKKELFKEFQNMIIKEGLETEWPDVSGY</sequence>
<dbReference type="InterPro" id="IPR005288">
    <property type="entry name" value="NadB"/>
</dbReference>
<evidence type="ECO:0000313" key="3">
    <source>
        <dbReference type="Proteomes" id="UP000532311"/>
    </source>
</evidence>
<comment type="caution">
    <text evidence="2">The sequence shown here is derived from an EMBL/GenBank/DDBJ whole genome shotgun (WGS) entry which is preliminary data.</text>
</comment>
<reference evidence="2 3" key="1">
    <citation type="submission" date="2020-05" db="EMBL/GenBank/DDBJ databases">
        <title>Identification and distribution of gene clusters putatively required for synthesis of sphingolipid metabolism inhibitors in phylogenetically diverse species of the filamentous fungus Fusarium.</title>
        <authorList>
            <person name="Kim H.-S."/>
            <person name="Busman M."/>
            <person name="Brown D.W."/>
            <person name="Divon H."/>
            <person name="Uhlig S."/>
            <person name="Proctor R.H."/>
        </authorList>
    </citation>
    <scope>NUCLEOTIDE SEQUENCE [LARGE SCALE GENOMIC DNA]</scope>
    <source>
        <strain evidence="2 3">NRRL 26131</strain>
    </source>
</reference>
<keyword evidence="3" id="KW-1185">Reference proteome</keyword>
<dbReference type="GO" id="GO:0009435">
    <property type="term" value="P:NAD+ biosynthetic process"/>
    <property type="evidence" value="ECO:0007669"/>
    <property type="project" value="InterPro"/>
</dbReference>